<evidence type="ECO:0000313" key="1">
    <source>
        <dbReference type="EMBL" id="MXP63027.1"/>
    </source>
</evidence>
<evidence type="ECO:0000313" key="2">
    <source>
        <dbReference type="Proteomes" id="UP000460715"/>
    </source>
</evidence>
<comment type="caution">
    <text evidence="1">The sequence shown here is derived from an EMBL/GenBank/DDBJ whole genome shotgun (WGS) entry which is preliminary data.</text>
</comment>
<dbReference type="RefSeq" id="WP_160936143.1">
    <property type="nucleotide sequence ID" value="NZ_SNVJ01000004.1"/>
</dbReference>
<dbReference type="EMBL" id="SNVJ01000004">
    <property type="protein sequence ID" value="MXP63027.1"/>
    <property type="molecule type" value="Genomic_DNA"/>
</dbReference>
<keyword evidence="2" id="KW-1185">Reference proteome</keyword>
<dbReference type="AlphaFoldDB" id="A0A845BCG2"/>
<reference evidence="1 2" key="1">
    <citation type="submission" date="2019-03" db="EMBL/GenBank/DDBJ databases">
        <title>Roseomonas sp. a novel Roseomonas species isolated from Sea whip Gorgonian.</title>
        <authorList>
            <person name="Li F."/>
            <person name="Pan X."/>
            <person name="Huang S."/>
            <person name="Li Z."/>
            <person name="Meng B."/>
        </authorList>
    </citation>
    <scope>NUCLEOTIDE SEQUENCE [LARGE SCALE GENOMIC DNA]</scope>
    <source>
        <strain evidence="1 2">M0104</strain>
    </source>
</reference>
<accession>A0A845BCG2</accession>
<name>A0A845BCG2_9PROT</name>
<sequence length="97" mass="10695">MTENLTPPAIRQNLESLLAVYTHARHYVLCRERAHALQSRSQEAPESLAEAIERDFIAFELEDAERALSAAVHSAEVSRGAGKIRGHTACRQAGRVS</sequence>
<protein>
    <submittedName>
        <fullName evidence="1">Uncharacterized protein</fullName>
    </submittedName>
</protein>
<dbReference type="Proteomes" id="UP000460715">
    <property type="component" value="Unassembled WGS sequence"/>
</dbReference>
<organism evidence="1 2">
    <name type="scientific">Teichococcus coralli</name>
    <dbReference type="NCBI Taxonomy" id="2545983"/>
    <lineage>
        <taxon>Bacteria</taxon>
        <taxon>Pseudomonadati</taxon>
        <taxon>Pseudomonadota</taxon>
        <taxon>Alphaproteobacteria</taxon>
        <taxon>Acetobacterales</taxon>
        <taxon>Roseomonadaceae</taxon>
        <taxon>Roseomonas</taxon>
    </lineage>
</organism>
<dbReference type="OrthoDB" id="7285297at2"/>
<proteinExistence type="predicted"/>
<gene>
    <name evidence="1" type="ORF">E0493_06625</name>
</gene>